<name>A0A9P0XHE9_PIEBR</name>
<reference evidence="1" key="1">
    <citation type="submission" date="2022-05" db="EMBL/GenBank/DDBJ databases">
        <authorList>
            <person name="Okamura Y."/>
        </authorList>
    </citation>
    <scope>NUCLEOTIDE SEQUENCE</scope>
</reference>
<organism evidence="1 2">
    <name type="scientific">Pieris brassicae</name>
    <name type="common">White butterfly</name>
    <name type="synonym">Large white butterfly</name>
    <dbReference type="NCBI Taxonomy" id="7116"/>
    <lineage>
        <taxon>Eukaryota</taxon>
        <taxon>Metazoa</taxon>
        <taxon>Ecdysozoa</taxon>
        <taxon>Arthropoda</taxon>
        <taxon>Hexapoda</taxon>
        <taxon>Insecta</taxon>
        <taxon>Pterygota</taxon>
        <taxon>Neoptera</taxon>
        <taxon>Endopterygota</taxon>
        <taxon>Lepidoptera</taxon>
        <taxon>Glossata</taxon>
        <taxon>Ditrysia</taxon>
        <taxon>Papilionoidea</taxon>
        <taxon>Pieridae</taxon>
        <taxon>Pierinae</taxon>
        <taxon>Pieris</taxon>
    </lineage>
</organism>
<protein>
    <submittedName>
        <fullName evidence="1">Uncharacterized protein</fullName>
    </submittedName>
</protein>
<evidence type="ECO:0000313" key="1">
    <source>
        <dbReference type="EMBL" id="CAH4038986.1"/>
    </source>
</evidence>
<sequence>MCCYRANPGMHGDVYYKQIECIYLTGASQTATLYLKIWIIQGAIGLSEKNSVLPGLRALLESPISSVERTFGLSAETSEVP</sequence>
<keyword evidence="2" id="KW-1185">Reference proteome</keyword>
<dbReference type="Proteomes" id="UP001152562">
    <property type="component" value="Unassembled WGS sequence"/>
</dbReference>
<dbReference type="AlphaFoldDB" id="A0A9P0XHE9"/>
<proteinExistence type="predicted"/>
<comment type="caution">
    <text evidence="1">The sequence shown here is derived from an EMBL/GenBank/DDBJ whole genome shotgun (WGS) entry which is preliminary data.</text>
</comment>
<dbReference type="EMBL" id="CALOZG010000087">
    <property type="protein sequence ID" value="CAH4038986.1"/>
    <property type="molecule type" value="Genomic_DNA"/>
</dbReference>
<evidence type="ECO:0000313" key="2">
    <source>
        <dbReference type="Proteomes" id="UP001152562"/>
    </source>
</evidence>
<gene>
    <name evidence="1" type="ORF">PIBRA_LOCUS14457</name>
</gene>
<accession>A0A9P0XHE9</accession>